<dbReference type="Pfam" id="PF01926">
    <property type="entry name" value="MMR_HSR1"/>
    <property type="match status" value="1"/>
</dbReference>
<dbReference type="PANTHER" id="PTHR46434:SF1">
    <property type="entry name" value="GENETIC INTERACTOR OF PROHIBITINS 3, MITOCHONDRIAL"/>
    <property type="match status" value="1"/>
</dbReference>
<keyword evidence="3" id="KW-1185">Reference proteome</keyword>
<reference evidence="2 3" key="1">
    <citation type="journal article" date="2019" name="Microorganisms">
        <title>Paenibacillus lutrae sp. nov., A Chitinolytic Species Isolated from A River Otter in Castril Natural Park, Granada, Spain.</title>
        <authorList>
            <person name="Rodriguez M."/>
            <person name="Reina J.C."/>
            <person name="Bejar V."/>
            <person name="Llamas I."/>
        </authorList>
    </citation>
    <scope>NUCLEOTIDE SEQUENCE [LARGE SCALE GENOMIC DNA]</scope>
    <source>
        <strain evidence="2 3">N10</strain>
    </source>
</reference>
<protein>
    <submittedName>
        <fullName evidence="2">Ribosome biogenesis GTPase YqeH</fullName>
    </submittedName>
</protein>
<evidence type="ECO:0000313" key="2">
    <source>
        <dbReference type="EMBL" id="MVO99499.1"/>
    </source>
</evidence>
<dbReference type="RefSeq" id="WP_157334491.1">
    <property type="nucleotide sequence ID" value="NZ_RHLK01000003.1"/>
</dbReference>
<dbReference type="CDD" id="cd01855">
    <property type="entry name" value="YqeH"/>
    <property type="match status" value="1"/>
</dbReference>
<gene>
    <name evidence="2" type="primary">yqeH</name>
    <name evidence="2" type="ORF">EDM21_08150</name>
</gene>
<dbReference type="Gene3D" id="3.40.50.300">
    <property type="entry name" value="P-loop containing nucleotide triphosphate hydrolases"/>
    <property type="match status" value="1"/>
</dbReference>
<dbReference type="PROSITE" id="PS51721">
    <property type="entry name" value="G_CP"/>
    <property type="match status" value="1"/>
</dbReference>
<dbReference type="OrthoDB" id="9773841at2"/>
<name>A0A7X3JZ02_9BACL</name>
<dbReference type="SUPFAM" id="SSF52540">
    <property type="entry name" value="P-loop containing nucleoside triphosphate hydrolases"/>
    <property type="match status" value="1"/>
</dbReference>
<feature type="domain" description="CP-type G" evidence="1">
    <location>
        <begin position="56"/>
        <end position="225"/>
    </location>
</feature>
<dbReference type="Proteomes" id="UP000490800">
    <property type="component" value="Unassembled WGS sequence"/>
</dbReference>
<dbReference type="PANTHER" id="PTHR46434">
    <property type="entry name" value="GENETIC INTERACTOR OF PROHIBITINS 3, MITOCHONDRIAL"/>
    <property type="match status" value="1"/>
</dbReference>
<dbReference type="InterPro" id="IPR027417">
    <property type="entry name" value="P-loop_NTPase"/>
</dbReference>
<dbReference type="Pfam" id="PF21516">
    <property type="entry name" value="YqeH-like_C"/>
    <property type="match status" value="1"/>
</dbReference>
<proteinExistence type="predicted"/>
<comment type="caution">
    <text evidence="2">The sequence shown here is derived from an EMBL/GenBank/DDBJ whole genome shotgun (WGS) entry which is preliminary data.</text>
</comment>
<dbReference type="EMBL" id="RHLK01000003">
    <property type="protein sequence ID" value="MVO99499.1"/>
    <property type="molecule type" value="Genomic_DNA"/>
</dbReference>
<evidence type="ECO:0000313" key="3">
    <source>
        <dbReference type="Proteomes" id="UP000490800"/>
    </source>
</evidence>
<sequence>MNEEEMNYCGGCGATLQQEDPGATGYVPEEALQKEPIICQRCFRIKHYNEASSVTLNQDDFLKLLGHIGHKEALVINIVDIFDFEGSLISGLARFVGGNPIVLVVNKIDLLPKVTNWNRIVNWVRRLAKEQGLKVVEVVLCSAKKNIGFDRVIQAVEQYRDGKDVYVVGATNVGKSTLINRLISDYSDLEAELTTSHYPGTTLGTVEIPLDDGRNIIDTPGIVYQHRLTELVSKKDLGKIMPGKPLKPMVYQLNEGQTLFFGSFARFDFVRGARQSFTIYASNAVPLHRTKLEKADELYANHKGVMLAPPSEKDLLELPPLAKHTLHIQKGKSVDVLISGLGWIKVNSEAGAELAVHAPKGVKIIQRDSLI</sequence>
<organism evidence="2 3">
    <name type="scientific">Paenibacillus lutrae</name>
    <dbReference type="NCBI Taxonomy" id="2078573"/>
    <lineage>
        <taxon>Bacteria</taxon>
        <taxon>Bacillati</taxon>
        <taxon>Bacillota</taxon>
        <taxon>Bacilli</taxon>
        <taxon>Bacillales</taxon>
        <taxon>Paenibacillaceae</taxon>
        <taxon>Paenibacillus</taxon>
    </lineage>
</organism>
<evidence type="ECO:0000259" key="1">
    <source>
        <dbReference type="PROSITE" id="PS51721"/>
    </source>
</evidence>
<dbReference type="NCBIfam" id="TIGR03597">
    <property type="entry name" value="GTPase_YqeH"/>
    <property type="match status" value="1"/>
</dbReference>
<dbReference type="InterPro" id="IPR006073">
    <property type="entry name" value="GTP-bd"/>
</dbReference>
<dbReference type="InterPro" id="IPR050896">
    <property type="entry name" value="Mito_lipid_metab_GTPase"/>
</dbReference>
<dbReference type="AlphaFoldDB" id="A0A7X3JZ02"/>
<dbReference type="InterPro" id="IPR019988">
    <property type="entry name" value="GTP-bd_ribosome_bgen_YqeH"/>
</dbReference>
<dbReference type="GO" id="GO:0005525">
    <property type="term" value="F:GTP binding"/>
    <property type="evidence" value="ECO:0007669"/>
    <property type="project" value="InterPro"/>
</dbReference>
<accession>A0A7X3JZ02</accession>
<dbReference type="InterPro" id="IPR048422">
    <property type="entry name" value="NOA1/YqeH-like_C"/>
</dbReference>
<dbReference type="InterPro" id="IPR030378">
    <property type="entry name" value="G_CP_dom"/>
</dbReference>